<comment type="caution">
    <text evidence="4">The sequence shown here is derived from an EMBL/GenBank/DDBJ whole genome shotgun (WGS) entry which is preliminary data.</text>
</comment>
<dbReference type="EMBL" id="VCYH01000005">
    <property type="protein sequence ID" value="MDN7024981.1"/>
    <property type="molecule type" value="Genomic_DNA"/>
</dbReference>
<evidence type="ECO:0000256" key="2">
    <source>
        <dbReference type="SAM" id="MobiDB-lite"/>
    </source>
</evidence>
<dbReference type="NCBIfam" id="NF040570">
    <property type="entry name" value="guided_TnpB"/>
    <property type="match status" value="1"/>
</dbReference>
<protein>
    <submittedName>
        <fullName evidence="4">IS200/IS605 family element transposase accessory protein TnpB</fullName>
    </submittedName>
</protein>
<name>A0ABT8MAL8_9EURY</name>
<feature type="region of interest" description="Disordered" evidence="2">
    <location>
        <begin position="209"/>
        <end position="233"/>
    </location>
</feature>
<dbReference type="InterPro" id="IPR051399">
    <property type="entry name" value="RNA-guided_DNA_endo/Transpos"/>
</dbReference>
<dbReference type="PANTHER" id="PTHR30405">
    <property type="entry name" value="TRANSPOSASE"/>
    <property type="match status" value="1"/>
</dbReference>
<dbReference type="InterPro" id="IPR010095">
    <property type="entry name" value="Cas12f1-like_TNB"/>
</dbReference>
<proteinExistence type="predicted"/>
<reference evidence="4" key="1">
    <citation type="submission" date="2019-05" db="EMBL/GenBank/DDBJ databases">
        <title>Methanoculleus sp. FWC-SCC1, a methanogenic archaeon isolated from deep marine cold seep.</title>
        <authorList>
            <person name="Chen Y.-W."/>
            <person name="Chen S.-C."/>
            <person name="Teng N.-H."/>
            <person name="Lai M.-C."/>
        </authorList>
    </citation>
    <scope>NUCLEOTIDE SEQUENCE</scope>
    <source>
        <strain evidence="4">FWC-SCC1</strain>
    </source>
</reference>
<sequence length="257" mass="28542">MAISRTDPLPDHWIGVDLNTTGHIAVVAHPTTGKVMKLGKKTPHVHAKYSHLLQRYRTSGKRAKVKKIRNRERSILKDLNHQISKQIVGLARVLDCGIKLERLYSKGQIQKRKQTASYEFSLNNGSFYQLQKMVETKARKAGVSVAYVNPAFTSKNCSRCGMNGIRKRKRFECPHCGHADHADVNAAFNIASVSLGVDRLYADRDACDGSTDTPKKALARTPQHSKPGVYRRPGMSESIHAENIFAILEQLSIAGVG</sequence>
<accession>A0ABT8MAL8</accession>
<dbReference type="RefSeq" id="WP_301664110.1">
    <property type="nucleotide sequence ID" value="NZ_VCYH01000005.1"/>
</dbReference>
<keyword evidence="5" id="KW-1185">Reference proteome</keyword>
<dbReference type="Pfam" id="PF07282">
    <property type="entry name" value="Cas12f1-like_TNB"/>
    <property type="match status" value="1"/>
</dbReference>
<evidence type="ECO:0000313" key="4">
    <source>
        <dbReference type="EMBL" id="MDN7024981.1"/>
    </source>
</evidence>
<evidence type="ECO:0000313" key="5">
    <source>
        <dbReference type="Proteomes" id="UP001168338"/>
    </source>
</evidence>
<organism evidence="4 5">
    <name type="scientific">Methanoculleus frigidifontis</name>
    <dbReference type="NCBI Taxonomy" id="2584085"/>
    <lineage>
        <taxon>Archaea</taxon>
        <taxon>Methanobacteriati</taxon>
        <taxon>Methanobacteriota</taxon>
        <taxon>Stenosarchaea group</taxon>
        <taxon>Methanomicrobia</taxon>
        <taxon>Methanomicrobiales</taxon>
        <taxon>Methanomicrobiaceae</taxon>
        <taxon>Methanoculleus</taxon>
    </lineage>
</organism>
<evidence type="ECO:0000256" key="1">
    <source>
        <dbReference type="ARBA" id="ARBA00023125"/>
    </source>
</evidence>
<evidence type="ECO:0000259" key="3">
    <source>
        <dbReference type="Pfam" id="PF07282"/>
    </source>
</evidence>
<dbReference type="NCBIfam" id="TIGR01766">
    <property type="entry name" value="IS200/IS605 family accessory protein TnpB-like domain"/>
    <property type="match status" value="1"/>
</dbReference>
<dbReference type="PANTHER" id="PTHR30405:SF11">
    <property type="entry name" value="RNA-GUIDED DNA ENDONUCLEASE RV2885C-RELATED"/>
    <property type="match status" value="1"/>
</dbReference>
<feature type="domain" description="Cas12f1-like TNB" evidence="3">
    <location>
        <begin position="127"/>
        <end position="190"/>
    </location>
</feature>
<gene>
    <name evidence="4" type="ORF">FGU65_08790</name>
</gene>
<keyword evidence="1" id="KW-0238">DNA-binding</keyword>
<dbReference type="Proteomes" id="UP001168338">
    <property type="component" value="Unassembled WGS sequence"/>
</dbReference>